<reference evidence="3 4" key="1">
    <citation type="submission" date="2024-09" db="EMBL/GenBank/DDBJ databases">
        <authorList>
            <person name="Sun Q."/>
            <person name="Mori K."/>
        </authorList>
    </citation>
    <scope>NUCLEOTIDE SEQUENCE [LARGE SCALE GENOMIC DNA]</scope>
    <source>
        <strain evidence="3 4">TBRC 4575</strain>
    </source>
</reference>
<evidence type="ECO:0000259" key="2">
    <source>
        <dbReference type="Pfam" id="PF21821"/>
    </source>
</evidence>
<dbReference type="Pfam" id="PF21821">
    <property type="entry name" value="Dit_like"/>
    <property type="match status" value="1"/>
</dbReference>
<evidence type="ECO:0000256" key="1">
    <source>
        <dbReference type="SAM" id="MobiDB-lite"/>
    </source>
</evidence>
<evidence type="ECO:0000313" key="4">
    <source>
        <dbReference type="Proteomes" id="UP001589855"/>
    </source>
</evidence>
<sequence length="230" mass="25550">MAKHVGIYLTDSKNSTFELPVNPEEIQISSETDDATETVVKLGEVNVLGEKKLRTVEIESILPVKTAGVNYVTATKPLSSAQKYIDRILKIQKSRKPVRLVLSGSKISLKMTIAKFTYGFKNANSDEYTYTLSLTEYRTYKARKMKITKKKVAKKGKGRSKPPKKIGRGSKVIVNGRLHLDSYGRAPGVTEHNAVRKVNFIAPGRACPYHVTLLNGGWRGWVKKSAVKAV</sequence>
<proteinExistence type="predicted"/>
<dbReference type="InterPro" id="IPR048494">
    <property type="entry name" value="Dit-like_N"/>
</dbReference>
<name>A0ABV6K1X0_9LACO</name>
<feature type="region of interest" description="Disordered" evidence="1">
    <location>
        <begin position="148"/>
        <end position="168"/>
    </location>
</feature>
<organism evidence="3 4">
    <name type="scientific">Lactiplantibacillus plajomi</name>
    <dbReference type="NCBI Taxonomy" id="1457217"/>
    <lineage>
        <taxon>Bacteria</taxon>
        <taxon>Bacillati</taxon>
        <taxon>Bacillota</taxon>
        <taxon>Bacilli</taxon>
        <taxon>Lactobacillales</taxon>
        <taxon>Lactobacillaceae</taxon>
        <taxon>Lactiplantibacillus</taxon>
    </lineage>
</organism>
<comment type="caution">
    <text evidence="3">The sequence shown here is derived from an EMBL/GenBank/DDBJ whole genome shotgun (WGS) entry which is preliminary data.</text>
</comment>
<dbReference type="Proteomes" id="UP001589855">
    <property type="component" value="Unassembled WGS sequence"/>
</dbReference>
<accession>A0ABV6K1X0</accession>
<protein>
    <submittedName>
        <fullName evidence="3">Phage baseplate protein</fullName>
    </submittedName>
</protein>
<dbReference type="RefSeq" id="WP_137645852.1">
    <property type="nucleotide sequence ID" value="NZ_BAABRM010000026.1"/>
</dbReference>
<gene>
    <name evidence="3" type="ORF">ACFFGS_02830</name>
</gene>
<dbReference type="EMBL" id="JBHLUK010000014">
    <property type="protein sequence ID" value="MFC0423087.1"/>
    <property type="molecule type" value="Genomic_DNA"/>
</dbReference>
<feature type="domain" description="Dit-like phage tail protein N-terminal" evidence="2">
    <location>
        <begin position="49"/>
        <end position="146"/>
    </location>
</feature>
<keyword evidence="4" id="KW-1185">Reference proteome</keyword>
<evidence type="ECO:0000313" key="3">
    <source>
        <dbReference type="EMBL" id="MFC0423087.1"/>
    </source>
</evidence>